<name>A0A0D8JBX6_9BACT</name>
<dbReference type="OrthoDB" id="5755240at2"/>
<sequence>MQKFYILTTFIFLFFTSPLLAGATFVQQDTTHTDTTLVDQFLGLFQESDLDRIPEIKRSRRQQVDALLKSILEEPGKLQFSGVATASVQVPLENDQVWKGVGTFDIFAFVSFGPSALLFFDLEAGGGQGPDALIPNVSVLNADAGGGDGKGENLIVLEAWTEFKMLKDIFTVTFGKLDPTNYFDNNLHANDETSQFISGVFVNNPVLPVGVNSPGIRFRTTFVKRFYIQYGQFMANPQEENIMKNHLKLLETGIKLFAESGWEANFRVFGHEQPLAGDSRGFGISFDQLIANHFTIFGRYGANSKELAQWQGIKNAWSGGVGFRQYILNRELKVGLAYAETQTTAYENPEQMAEFYFSTQLNRWVFISPHVQWIKTWRSEDSEHFLAGLRINLSY</sequence>
<dbReference type="InterPro" id="IPR007049">
    <property type="entry name" value="Carb-sel_porin_OprB"/>
</dbReference>
<keyword evidence="2" id="KW-0732">Signal</keyword>
<dbReference type="RefSeq" id="WP_045025776.1">
    <property type="nucleotide sequence ID" value="NZ_JRHC01000001.1"/>
</dbReference>
<evidence type="ECO:0000256" key="2">
    <source>
        <dbReference type="RuleBase" id="RU363072"/>
    </source>
</evidence>
<keyword evidence="4" id="KW-1185">Reference proteome</keyword>
<proteinExistence type="inferred from homology"/>
<evidence type="ECO:0000313" key="4">
    <source>
        <dbReference type="Proteomes" id="UP000032544"/>
    </source>
</evidence>
<dbReference type="EMBL" id="JRHC01000001">
    <property type="protein sequence ID" value="KJF44214.1"/>
    <property type="molecule type" value="Genomic_DNA"/>
</dbReference>
<comment type="caution">
    <text evidence="3">The sequence shown here is derived from an EMBL/GenBank/DDBJ whole genome shotgun (WGS) entry which is preliminary data.</text>
</comment>
<feature type="chain" id="PRO_5041015782" description="Porin" evidence="2">
    <location>
        <begin position="22"/>
        <end position="395"/>
    </location>
</feature>
<accession>A0A0D8JBX6</accession>
<dbReference type="InterPro" id="IPR038673">
    <property type="entry name" value="OprB_sf"/>
</dbReference>
<gene>
    <name evidence="3" type="ORF">LH29_01420</name>
</gene>
<protein>
    <recommendedName>
        <fullName evidence="5">Porin</fullName>
    </recommendedName>
</protein>
<evidence type="ECO:0000313" key="3">
    <source>
        <dbReference type="EMBL" id="KJF44214.1"/>
    </source>
</evidence>
<reference evidence="3 4" key="1">
    <citation type="submission" date="2014-09" db="EMBL/GenBank/DDBJ databases">
        <title>Draft Genome Sequence of Draconibacterium sp. JN14CK-3.</title>
        <authorList>
            <person name="Dong C."/>
            <person name="Lai Q."/>
            <person name="Shao Z."/>
        </authorList>
    </citation>
    <scope>NUCLEOTIDE SEQUENCE [LARGE SCALE GENOMIC DNA]</scope>
    <source>
        <strain evidence="3 4">JN14CK-3</strain>
    </source>
</reference>
<feature type="signal peptide" evidence="2">
    <location>
        <begin position="1"/>
        <end position="21"/>
    </location>
</feature>
<dbReference type="Proteomes" id="UP000032544">
    <property type="component" value="Unassembled WGS sequence"/>
</dbReference>
<dbReference type="Gene3D" id="2.40.160.180">
    <property type="entry name" value="Carbohydrate-selective porin OprB"/>
    <property type="match status" value="1"/>
</dbReference>
<dbReference type="AlphaFoldDB" id="A0A0D8JBX6"/>
<dbReference type="Pfam" id="PF04966">
    <property type="entry name" value="OprB"/>
    <property type="match status" value="1"/>
</dbReference>
<dbReference type="GO" id="GO:0015288">
    <property type="term" value="F:porin activity"/>
    <property type="evidence" value="ECO:0007669"/>
    <property type="project" value="InterPro"/>
</dbReference>
<dbReference type="STRING" id="1544798.LH29_01420"/>
<comment type="similarity">
    <text evidence="1 2">Belongs to the OprB family.</text>
</comment>
<dbReference type="GO" id="GO:0008643">
    <property type="term" value="P:carbohydrate transport"/>
    <property type="evidence" value="ECO:0007669"/>
    <property type="project" value="InterPro"/>
</dbReference>
<evidence type="ECO:0000256" key="1">
    <source>
        <dbReference type="ARBA" id="ARBA00008769"/>
    </source>
</evidence>
<dbReference type="GO" id="GO:0016020">
    <property type="term" value="C:membrane"/>
    <property type="evidence" value="ECO:0007669"/>
    <property type="project" value="InterPro"/>
</dbReference>
<organism evidence="3 4">
    <name type="scientific">Draconibacterium sediminis</name>
    <dbReference type="NCBI Taxonomy" id="1544798"/>
    <lineage>
        <taxon>Bacteria</taxon>
        <taxon>Pseudomonadati</taxon>
        <taxon>Bacteroidota</taxon>
        <taxon>Bacteroidia</taxon>
        <taxon>Marinilabiliales</taxon>
        <taxon>Prolixibacteraceae</taxon>
        <taxon>Draconibacterium</taxon>
    </lineage>
</organism>
<evidence type="ECO:0008006" key="5">
    <source>
        <dbReference type="Google" id="ProtNLM"/>
    </source>
</evidence>